<reference evidence="1" key="1">
    <citation type="submission" date="2023-04" db="EMBL/GenBank/DDBJ databases">
        <title>Draft Genome sequencing of Naganishia species isolated from polar environments using Oxford Nanopore Technology.</title>
        <authorList>
            <person name="Leo P."/>
            <person name="Venkateswaran K."/>
        </authorList>
    </citation>
    <scope>NUCLEOTIDE SEQUENCE</scope>
    <source>
        <strain evidence="1">MNA-CCFEE 5423</strain>
    </source>
</reference>
<gene>
    <name evidence="1" type="ORF">QFC21_006046</name>
</gene>
<protein>
    <submittedName>
        <fullName evidence="1">Uncharacterized protein</fullName>
    </submittedName>
</protein>
<evidence type="ECO:0000313" key="2">
    <source>
        <dbReference type="Proteomes" id="UP001227268"/>
    </source>
</evidence>
<comment type="caution">
    <text evidence="1">The sequence shown here is derived from an EMBL/GenBank/DDBJ whole genome shotgun (WGS) entry which is preliminary data.</text>
</comment>
<proteinExistence type="predicted"/>
<evidence type="ECO:0000313" key="1">
    <source>
        <dbReference type="EMBL" id="KAJ9094220.1"/>
    </source>
</evidence>
<keyword evidence="2" id="KW-1185">Reference proteome</keyword>
<dbReference type="Proteomes" id="UP001227268">
    <property type="component" value="Unassembled WGS sequence"/>
</dbReference>
<organism evidence="1 2">
    <name type="scientific">Naganishia friedmannii</name>
    <dbReference type="NCBI Taxonomy" id="89922"/>
    <lineage>
        <taxon>Eukaryota</taxon>
        <taxon>Fungi</taxon>
        <taxon>Dikarya</taxon>
        <taxon>Basidiomycota</taxon>
        <taxon>Agaricomycotina</taxon>
        <taxon>Tremellomycetes</taxon>
        <taxon>Filobasidiales</taxon>
        <taxon>Filobasidiaceae</taxon>
        <taxon>Naganishia</taxon>
    </lineage>
</organism>
<accession>A0ACC2V543</accession>
<name>A0ACC2V543_9TREE</name>
<sequence>MSATNKDTTSSTPQFLSALVVGAVVVGALTAVFALLFKNPKLRKVYQARNELAPEEGELRFRVWKRAGRSGMRDVLSSKGDGVVGSSELYSLEMIQKADWNTVKGRKRPSALPTALIPWWKTILFSPDKLIIAQNGPDAYFFLRFIKVFGLYLLVPYFLLTWIILMPVSAVSPNQGLSGLNKFTFGNVGTTQQSRHVAHFLVAIILIFWTLFVIHREYQHLIATRQEWLASSTHASLPRARTVMLVNLPQDLMSESSLRELASGITHSSSRVKVWLSRDAKKIEEVYDERTKEHARLEGGEGKMLMQAVKNVKKGKAPGGSSSAPQDPERTTSTDALLEKYLTPKQRSKITWKQGPLGLWGRKMDREQSPAFIREKNEELERMRSDMSSFALGNVAFLRFTNQQEAHTFARVVNKDKARKMIASGIEVVPEDIEWNNTSKSVKQRKIGNYVSLALTIVLIIIWAIPVTFVGGISNVDSLCQTASWLAWICKLPKVALGIIKGVLPPVALAVLFMLLPVILRMWIKYSGVVRKSDIELRLFSRFWLFQIIHGFLVITLASGLMAALGNWQQTVNDIPLALANKLPSASIFFLTFIITATFSSAAMAYSRIVPVAMFFLKGILGGNTPRKIYVAEYKMQSFAWATVWPPVCLIVAITIVYSVIQPIICGLALVAFALLYAAYKYLLGWCADQPDALETGGLYYPKALNTVFVALYLLEICMAGLLFLSSDQEGKRTKSGLAGGVIMIVMIIVTIAAQFYMKRKFSPEHVVYTNSSLIGGSSSTTKLHQTTTESGYGQVDGDVLTRDDDSSDAGAQHGNTTGIHAHAFDHPAFWKRQPIVWMAEDELGIARKEVERLNDEHGVEASTQYARLDRDGKITVDRSPPDDEWFGGMSSQ</sequence>
<dbReference type="EMBL" id="JASBWT010000026">
    <property type="protein sequence ID" value="KAJ9094220.1"/>
    <property type="molecule type" value="Genomic_DNA"/>
</dbReference>